<feature type="transmembrane region" description="Helical" evidence="1">
    <location>
        <begin position="7"/>
        <end position="26"/>
    </location>
</feature>
<protein>
    <submittedName>
        <fullName evidence="2">Uncharacterized protein</fullName>
    </submittedName>
</protein>
<gene>
    <name evidence="2" type="ORF">NCTC13315_00107</name>
</gene>
<dbReference type="EMBL" id="UGNV01000001">
    <property type="protein sequence ID" value="STX27601.1"/>
    <property type="molecule type" value="Genomic_DNA"/>
</dbReference>
<keyword evidence="1" id="KW-0812">Transmembrane</keyword>
<organism evidence="2 3">
    <name type="scientific">Legionella beliardensis</name>
    <dbReference type="NCBI Taxonomy" id="91822"/>
    <lineage>
        <taxon>Bacteria</taxon>
        <taxon>Pseudomonadati</taxon>
        <taxon>Pseudomonadota</taxon>
        <taxon>Gammaproteobacteria</taxon>
        <taxon>Legionellales</taxon>
        <taxon>Legionellaceae</taxon>
        <taxon>Legionella</taxon>
    </lineage>
</organism>
<name>A0A378HYJ2_9GAMM</name>
<sequence>MKTKKIPYYLLLTLLTVGASLILGFLSFGGMYALMPLLPLAFASFGLSVAYEGEIYLQNIKGAFKKLFKSDYLERYIADDYLLHNFPNTADEDCPQFFKDYEIQLNLLNKFNHKNLDKESLARKGKIEKTMKDMRKWFTLQLYKKPTDVDDNSSYSQYQAALQQWLASHKQQDAIAKLATRAHVFNGVKLFSVLSGLFMGFGTTYLLVEGFATIPLLATIPAATLPFAIVPMAIVAGAAYAFLTYNAVTDMINNDTLRKWYTKLRDNFTKENASKHIVRNVFLVITAVALLGLAVALTLCTAGTWWTVAKNARPLFNWMSKIPAFVMGIINPIITGVSALIFNLQNTSESLEMIDNLTRTKGNIFKKAAHSIQESFEKLRERENWLQILNPARILLKLTITPLRIVLFLGHLISIGVTSDRVPGIPEIASAILGIISEGFEDAHYFFEQGHDHHHHKHSHDDNYEHTKELLKEQLQHEEGHSHEADLPTKALKAIFAPLYLLATLWDYAASHGNSSRKNAESSRRALSFTDAWHKQTGQKLIETVELTNEEPQVSQDWQVEQANYHIERFKNTHLRKVLINTDIAQEKETGLNDLQAELKTAGPDFRLAQRVKIAASNPTFTQHRFFDTSARTETSEFLEKLADRIDSPAAPAA</sequence>
<feature type="transmembrane region" description="Helical" evidence="1">
    <location>
        <begin position="325"/>
        <end position="344"/>
    </location>
</feature>
<keyword evidence="1" id="KW-1133">Transmembrane helix</keyword>
<reference evidence="2 3" key="1">
    <citation type="submission" date="2018-06" db="EMBL/GenBank/DDBJ databases">
        <authorList>
            <consortium name="Pathogen Informatics"/>
            <person name="Doyle S."/>
        </authorList>
    </citation>
    <scope>NUCLEOTIDE SEQUENCE [LARGE SCALE GENOMIC DNA]</scope>
    <source>
        <strain evidence="2 3">NCTC13315</strain>
    </source>
</reference>
<feature type="transmembrane region" description="Helical" evidence="1">
    <location>
        <begin position="220"/>
        <end position="243"/>
    </location>
</feature>
<accession>A0A378HYJ2</accession>
<feature type="transmembrane region" description="Helical" evidence="1">
    <location>
        <begin position="190"/>
        <end position="208"/>
    </location>
</feature>
<keyword evidence="1" id="KW-0472">Membrane</keyword>
<proteinExistence type="predicted"/>
<dbReference type="AlphaFoldDB" id="A0A378HYJ2"/>
<feature type="transmembrane region" description="Helical" evidence="1">
    <location>
        <begin position="32"/>
        <end position="51"/>
    </location>
</feature>
<evidence type="ECO:0000313" key="2">
    <source>
        <dbReference type="EMBL" id="STX27601.1"/>
    </source>
</evidence>
<keyword evidence="3" id="KW-1185">Reference proteome</keyword>
<evidence type="ECO:0000256" key="1">
    <source>
        <dbReference type="SAM" id="Phobius"/>
    </source>
</evidence>
<feature type="transmembrane region" description="Helical" evidence="1">
    <location>
        <begin position="281"/>
        <end position="305"/>
    </location>
</feature>
<dbReference type="OrthoDB" id="5648973at2"/>
<evidence type="ECO:0000313" key="3">
    <source>
        <dbReference type="Proteomes" id="UP000254968"/>
    </source>
</evidence>
<dbReference type="RefSeq" id="WP_115301402.1">
    <property type="nucleotide sequence ID" value="NZ_CAAAHO010000003.1"/>
</dbReference>
<dbReference type="Proteomes" id="UP000254968">
    <property type="component" value="Unassembled WGS sequence"/>
</dbReference>